<reference evidence="9" key="1">
    <citation type="submission" date="2025-08" db="UniProtKB">
        <authorList>
            <consortium name="RefSeq"/>
        </authorList>
    </citation>
    <scope>IDENTIFICATION</scope>
    <source>
        <strain evidence="9">Airmid</strain>
    </source>
</reference>
<protein>
    <recommendedName>
        <fullName evidence="2 5">Acylphosphatase</fullName>
        <ecNumber evidence="2 5">3.6.1.7</ecNumber>
    </recommendedName>
</protein>
<dbReference type="Proteomes" id="UP000515146">
    <property type="component" value="Unplaced"/>
</dbReference>
<dbReference type="InterPro" id="IPR036046">
    <property type="entry name" value="Acylphosphatase-like_dom_sf"/>
</dbReference>
<dbReference type="Pfam" id="PF00708">
    <property type="entry name" value="Acylphosphatase"/>
    <property type="match status" value="1"/>
</dbReference>
<dbReference type="PROSITE" id="PS00150">
    <property type="entry name" value="ACYLPHOSPHATASE_1"/>
    <property type="match status" value="1"/>
</dbReference>
<dbReference type="Gene3D" id="3.30.70.100">
    <property type="match status" value="1"/>
</dbReference>
<dbReference type="SUPFAM" id="SSF54975">
    <property type="entry name" value="Acylphosphatase/BLUF domain-like"/>
    <property type="match status" value="1"/>
</dbReference>
<dbReference type="InterPro" id="IPR017968">
    <property type="entry name" value="Acylphosphatase_CS"/>
</dbReference>
<proteinExistence type="inferred from homology"/>
<evidence type="ECO:0000256" key="2">
    <source>
        <dbReference type="ARBA" id="ARBA00012150"/>
    </source>
</evidence>
<evidence type="ECO:0000256" key="4">
    <source>
        <dbReference type="ARBA" id="ARBA00047645"/>
    </source>
</evidence>
<accession>A0A6P6YAK5</accession>
<keyword evidence="3 5" id="KW-0378">Hydrolase</keyword>
<evidence type="ECO:0000256" key="3">
    <source>
        <dbReference type="ARBA" id="ARBA00022801"/>
    </source>
</evidence>
<evidence type="ECO:0000313" key="8">
    <source>
        <dbReference type="Proteomes" id="UP000515146"/>
    </source>
</evidence>
<dbReference type="GO" id="GO:0003998">
    <property type="term" value="F:acylphosphatase activity"/>
    <property type="evidence" value="ECO:0007669"/>
    <property type="project" value="UniProtKB-EC"/>
</dbReference>
<dbReference type="AlphaFoldDB" id="A0A6P6YAK5"/>
<gene>
    <name evidence="9" type="primary">LOC113795944</name>
</gene>
<dbReference type="PANTHER" id="PTHR10029:SF3">
    <property type="entry name" value="ACYLPHOSPHATASE-RELATED"/>
    <property type="match status" value="1"/>
</dbReference>
<dbReference type="PROSITE" id="PS00151">
    <property type="entry name" value="ACYLPHOSPHATASE_2"/>
    <property type="match status" value="1"/>
</dbReference>
<dbReference type="InterPro" id="IPR020456">
    <property type="entry name" value="Acylphosphatase"/>
</dbReference>
<dbReference type="PRINTS" id="PR00112">
    <property type="entry name" value="ACYLPHPHTASE"/>
</dbReference>
<evidence type="ECO:0000256" key="7">
    <source>
        <dbReference type="RuleBase" id="RU004168"/>
    </source>
</evidence>
<comment type="catalytic activity">
    <reaction evidence="4 5 6">
        <text>an acyl phosphate + H2O = a carboxylate + phosphate + H(+)</text>
        <dbReference type="Rhea" id="RHEA:14965"/>
        <dbReference type="ChEBI" id="CHEBI:15377"/>
        <dbReference type="ChEBI" id="CHEBI:15378"/>
        <dbReference type="ChEBI" id="CHEBI:29067"/>
        <dbReference type="ChEBI" id="CHEBI:43474"/>
        <dbReference type="ChEBI" id="CHEBI:59918"/>
        <dbReference type="EC" id="3.6.1.7"/>
    </reaction>
</comment>
<sequence>MLTNHQLTNIFFGLIIYSSLSFLFIYNRSTMSILSVNFKVYGIVQGVFFRKYTLNQAKMLELKGWVRNEYDGTVVGIMQGQPNKIEMMKKWLSTEGSPHSRIDYCEFTQEKWLTEPEFQTFEITR</sequence>
<evidence type="ECO:0000256" key="1">
    <source>
        <dbReference type="ARBA" id="ARBA00005614"/>
    </source>
</evidence>
<dbReference type="EC" id="3.6.1.7" evidence="2 5"/>
<dbReference type="PROSITE" id="PS51160">
    <property type="entry name" value="ACYLPHOSPHATASE_3"/>
    <property type="match status" value="1"/>
</dbReference>
<comment type="similarity">
    <text evidence="1 7">Belongs to the acylphosphatase family.</text>
</comment>
<dbReference type="InterPro" id="IPR001792">
    <property type="entry name" value="Acylphosphatase-like_dom"/>
</dbReference>
<dbReference type="PANTHER" id="PTHR10029">
    <property type="entry name" value="ACYLPHOSPHATASE"/>
    <property type="match status" value="1"/>
</dbReference>
<dbReference type="RefSeq" id="XP_027201986.1">
    <property type="nucleotide sequence ID" value="XM_027346185.1"/>
</dbReference>
<dbReference type="KEGG" id="dpte:113795944"/>
<evidence type="ECO:0000313" key="9">
    <source>
        <dbReference type="RefSeq" id="XP_027201986.1"/>
    </source>
</evidence>
<dbReference type="OrthoDB" id="7961613at2759"/>
<keyword evidence="8" id="KW-1185">Reference proteome</keyword>
<dbReference type="FunFam" id="3.30.70.100:FF:000011">
    <property type="entry name" value="Acylphosphatase"/>
    <property type="match status" value="1"/>
</dbReference>
<feature type="active site" evidence="5">
    <location>
        <position position="68"/>
    </location>
</feature>
<feature type="active site" evidence="5">
    <location>
        <position position="50"/>
    </location>
</feature>
<evidence type="ECO:0000256" key="5">
    <source>
        <dbReference type="PROSITE-ProRule" id="PRU00520"/>
    </source>
</evidence>
<evidence type="ECO:0000256" key="6">
    <source>
        <dbReference type="RuleBase" id="RU000553"/>
    </source>
</evidence>
<name>A0A6P6YAK5_DERPT</name>
<organism evidence="8 9">
    <name type="scientific">Dermatophagoides pteronyssinus</name>
    <name type="common">European house dust mite</name>
    <dbReference type="NCBI Taxonomy" id="6956"/>
    <lineage>
        <taxon>Eukaryota</taxon>
        <taxon>Metazoa</taxon>
        <taxon>Ecdysozoa</taxon>
        <taxon>Arthropoda</taxon>
        <taxon>Chelicerata</taxon>
        <taxon>Arachnida</taxon>
        <taxon>Acari</taxon>
        <taxon>Acariformes</taxon>
        <taxon>Sarcoptiformes</taxon>
        <taxon>Astigmata</taxon>
        <taxon>Psoroptidia</taxon>
        <taxon>Analgoidea</taxon>
        <taxon>Pyroglyphidae</taxon>
        <taxon>Dermatophagoidinae</taxon>
        <taxon>Dermatophagoides</taxon>
    </lineage>
</organism>